<proteinExistence type="predicted"/>
<reference evidence="1 2" key="1">
    <citation type="journal article" date="2012" name="PLoS ONE">
        <title>The purine-utilizing bacterium Clostridium acidurici 9a: a genome-guided metabolic reconsideration.</title>
        <authorList>
            <person name="Hartwich K."/>
            <person name="Poehlein A."/>
            <person name="Daniel R."/>
        </authorList>
    </citation>
    <scope>NUCLEOTIDE SEQUENCE [LARGE SCALE GENOMIC DNA]</scope>
    <source>
        <strain evidence="2">ATCC 7906 / DSM 604 / BCRC 14475 / CIP 104303 / KCTC 5404 / NCIMB 10678 / 9a</strain>
    </source>
</reference>
<gene>
    <name evidence="1" type="ordered locus">Curi_c27970</name>
</gene>
<dbReference type="KEGG" id="cad:Curi_c27970"/>
<keyword evidence="2" id="KW-1185">Reference proteome</keyword>
<accession>K0B4C9</accession>
<evidence type="ECO:0000313" key="2">
    <source>
        <dbReference type="Proteomes" id="UP000006094"/>
    </source>
</evidence>
<dbReference type="Pfam" id="PF19677">
    <property type="entry name" value="DUF6179"/>
    <property type="match status" value="1"/>
</dbReference>
<organism evidence="1 2">
    <name type="scientific">Gottschalkia acidurici (strain ATCC 7906 / DSM 604 / BCRC 14475 / CIP 104303 / KCTC 5404 / NCIMB 10678 / 9a)</name>
    <name type="common">Clostridium acidurici</name>
    <dbReference type="NCBI Taxonomy" id="1128398"/>
    <lineage>
        <taxon>Bacteria</taxon>
        <taxon>Bacillati</taxon>
        <taxon>Bacillota</taxon>
        <taxon>Tissierellia</taxon>
        <taxon>Tissierellales</taxon>
        <taxon>Gottschalkiaceae</taxon>
        <taxon>Gottschalkia</taxon>
    </lineage>
</organism>
<dbReference type="OrthoDB" id="3173587at2"/>
<sequence>MRNVSNIQEYDHLTRDSFSDEYFFKDVLVNCYEKGKLDENVLSNIHYERMELLKVKLEYYTKDESSSVMVEVAENILQCIDYTIGIYLKTFDNMDMLIDELKHTRLSDILKTGQDLISAQVLECKKLFNKINDDKLRIDNYSYNDTIYYGLKLFFKEYDIFFAAHETSGSIDYQLCIDNIKYTGVEYIYNYLDKLNLENEFCNNFNIDEINKLLKSYDKKCELLLINVFELLLINSLGVIICGRDLNNLSINDTERKYIKNKLKKLSLEKLQEELLQHAKTCCSTLSIKNEALINYIKKSTLKVTSLISQGIELNRLETVFISFDEGNEDEAIEYIDGKKMTNTEFKKLSEEIRDCSLIEDKITLIKNKIKSMEDLVDMLSADCLFGDEYIYYFKSLSQIEIILLSKDIYDLTFEDEYEKEWHYEFKKYMMSLSEEEQIAIRKLRERIHYK</sequence>
<dbReference type="HOGENOM" id="CLU_048856_0_0_9"/>
<dbReference type="STRING" id="1128398.Curi_c27970"/>
<dbReference type="InterPro" id="IPR045751">
    <property type="entry name" value="DUF6179"/>
</dbReference>
<dbReference type="RefSeq" id="WP_014968924.1">
    <property type="nucleotide sequence ID" value="NC_018664.1"/>
</dbReference>
<evidence type="ECO:0000313" key="1">
    <source>
        <dbReference type="EMBL" id="AFS79790.1"/>
    </source>
</evidence>
<dbReference type="eggNOG" id="ENOG502Z852">
    <property type="taxonomic scope" value="Bacteria"/>
</dbReference>
<dbReference type="PATRIC" id="fig|1128398.3.peg.2889"/>
<dbReference type="EMBL" id="CP003326">
    <property type="protein sequence ID" value="AFS79790.1"/>
    <property type="molecule type" value="Genomic_DNA"/>
</dbReference>
<dbReference type="Proteomes" id="UP000006094">
    <property type="component" value="Chromosome"/>
</dbReference>
<dbReference type="AlphaFoldDB" id="K0B4C9"/>
<protein>
    <submittedName>
        <fullName evidence="1">Uncharacterized protein</fullName>
    </submittedName>
</protein>
<name>K0B4C9_GOTA9</name>